<reference evidence="1" key="1">
    <citation type="submission" date="2020-09" db="EMBL/GenBank/DDBJ databases">
        <authorList>
            <person name="Kikuchi T."/>
        </authorList>
    </citation>
    <scope>NUCLEOTIDE SEQUENCE</scope>
    <source>
        <strain evidence="1">SH1</strain>
    </source>
</reference>
<dbReference type="Proteomes" id="UP000614601">
    <property type="component" value="Unassembled WGS sequence"/>
</dbReference>
<dbReference type="Proteomes" id="UP000783686">
    <property type="component" value="Unassembled WGS sequence"/>
</dbReference>
<dbReference type="AlphaFoldDB" id="A0A811KAG4"/>
<evidence type="ECO:0000313" key="2">
    <source>
        <dbReference type="Proteomes" id="UP000614601"/>
    </source>
</evidence>
<dbReference type="OrthoDB" id="5798700at2759"/>
<organism evidence="1 2">
    <name type="scientific">Bursaphelenchus okinawaensis</name>
    <dbReference type="NCBI Taxonomy" id="465554"/>
    <lineage>
        <taxon>Eukaryota</taxon>
        <taxon>Metazoa</taxon>
        <taxon>Ecdysozoa</taxon>
        <taxon>Nematoda</taxon>
        <taxon>Chromadorea</taxon>
        <taxon>Rhabditida</taxon>
        <taxon>Tylenchina</taxon>
        <taxon>Tylenchomorpha</taxon>
        <taxon>Aphelenchoidea</taxon>
        <taxon>Aphelenchoididae</taxon>
        <taxon>Bursaphelenchus</taxon>
    </lineage>
</organism>
<dbReference type="EMBL" id="CAJFCW020000002">
    <property type="protein sequence ID" value="CAG9094769.1"/>
    <property type="molecule type" value="Genomic_DNA"/>
</dbReference>
<protein>
    <submittedName>
        <fullName evidence="1">Uncharacterized protein</fullName>
    </submittedName>
</protein>
<keyword evidence="2" id="KW-1185">Reference proteome</keyword>
<gene>
    <name evidence="1" type="ORF">BOKJ2_LOCUS3959</name>
</gene>
<evidence type="ECO:0000313" key="1">
    <source>
        <dbReference type="EMBL" id="CAD5211952.1"/>
    </source>
</evidence>
<name>A0A811KAG4_9BILA</name>
<accession>A0A811KAG4</accession>
<comment type="caution">
    <text evidence="1">The sequence shown here is derived from an EMBL/GenBank/DDBJ whole genome shotgun (WGS) entry which is preliminary data.</text>
</comment>
<sequence length="107" mass="12499">MMSTHLMNGAQDVPDFYSAPGDSSIFKDTHRDVITYTEDGRALIAGKLLNKREPSEMWNQLILQMMCQRIRVHRESIVKRFFSRHSKTAHKRDTIERKYVTNISISD</sequence>
<dbReference type="EMBL" id="CAJFDH010000002">
    <property type="protein sequence ID" value="CAD5211952.1"/>
    <property type="molecule type" value="Genomic_DNA"/>
</dbReference>
<proteinExistence type="predicted"/>